<dbReference type="EC" id="1.1.1.-" evidence="6"/>
<evidence type="ECO:0000259" key="4">
    <source>
        <dbReference type="Pfam" id="PF00465"/>
    </source>
</evidence>
<dbReference type="Gene3D" id="1.20.1090.10">
    <property type="entry name" value="Dehydroquinate synthase-like - alpha domain"/>
    <property type="match status" value="1"/>
</dbReference>
<feature type="domain" description="Fe-containing alcohol dehydrogenase-like C-terminal" evidence="5">
    <location>
        <begin position="185"/>
        <end position="343"/>
    </location>
</feature>
<dbReference type="GO" id="GO:1990362">
    <property type="term" value="F:butanol dehydrogenase (NAD+) activity"/>
    <property type="evidence" value="ECO:0007669"/>
    <property type="project" value="InterPro"/>
</dbReference>
<evidence type="ECO:0000313" key="7">
    <source>
        <dbReference type="Proteomes" id="UP000441399"/>
    </source>
</evidence>
<gene>
    <name evidence="6" type="primary">yqhD</name>
    <name evidence="6" type="ORF">OPDIPICF_03705</name>
</gene>
<dbReference type="InterPro" id="IPR056798">
    <property type="entry name" value="ADH_Fe_C"/>
</dbReference>
<protein>
    <submittedName>
        <fullName evidence="6">Alcohol dehydrogenase YqhD</fullName>
        <ecNumber evidence="6">1.1.1.-</ecNumber>
    </submittedName>
</protein>
<comment type="cofactor">
    <cofactor evidence="1">
        <name>Fe cation</name>
        <dbReference type="ChEBI" id="CHEBI:24875"/>
    </cofactor>
</comment>
<dbReference type="CDD" id="cd08187">
    <property type="entry name" value="BDH"/>
    <property type="match status" value="1"/>
</dbReference>
<keyword evidence="7" id="KW-1185">Reference proteome</keyword>
<dbReference type="GO" id="GO:0005829">
    <property type="term" value="C:cytosol"/>
    <property type="evidence" value="ECO:0007669"/>
    <property type="project" value="TreeGrafter"/>
</dbReference>
<dbReference type="SUPFAM" id="SSF56796">
    <property type="entry name" value="Dehydroquinate synthase-like"/>
    <property type="match status" value="1"/>
</dbReference>
<dbReference type="OrthoDB" id="9815791at2"/>
<dbReference type="InterPro" id="IPR001670">
    <property type="entry name" value="ADH_Fe/GldA"/>
</dbReference>
<name>A0A5S9NMU6_9GAMM</name>
<evidence type="ECO:0000256" key="3">
    <source>
        <dbReference type="ARBA" id="ARBA00023002"/>
    </source>
</evidence>
<dbReference type="Proteomes" id="UP000441399">
    <property type="component" value="Unassembled WGS sequence"/>
</dbReference>
<sequence>MQFTYANPTQILFGQGQIAGITDAIAQDQKVLVIYGGGSIKKNGVYDQTAAALANHTWVEFAGVEPNPTKETLDKAVAIVKEQAIDFILAVGGGSVIDGAKYVAAAGKYDGDGWDLLIGKHQAKVATPMGAILTLPATGSESNSGAVITKAENQDKLPFFSPAVQPVFAVMDPDVMKTLPERQLVNGIVDAWVHTCEQYITLPTDAMVQEGYAETLLRTLLTLGENFNNRDSDSWRGNLMWSANQALNGLIGTGVPQDWATHMIGHELTALWGVDHARSLAIVQPSLLRNQIETKRAKLEQMGRNVFDLPASGDLAEKTIDAIEAFYNNLDVATKLTEHGDDKPTAIDTIIGQLKQHGMVALGERQAITPDVAREILEQAVA</sequence>
<dbReference type="FunFam" id="3.40.50.1970:FF:000003">
    <property type="entry name" value="Alcohol dehydrogenase, iron-containing"/>
    <property type="match status" value="1"/>
</dbReference>
<dbReference type="EMBL" id="CACSIO010000002">
    <property type="protein sequence ID" value="CAA0091726.1"/>
    <property type="molecule type" value="Genomic_DNA"/>
</dbReference>
<evidence type="ECO:0000313" key="6">
    <source>
        <dbReference type="EMBL" id="CAA0091726.1"/>
    </source>
</evidence>
<evidence type="ECO:0000256" key="1">
    <source>
        <dbReference type="ARBA" id="ARBA00001962"/>
    </source>
</evidence>
<dbReference type="Pfam" id="PF00465">
    <property type="entry name" value="Fe-ADH"/>
    <property type="match status" value="1"/>
</dbReference>
<accession>A0A5S9NMU6</accession>
<reference evidence="6 7" key="1">
    <citation type="submission" date="2019-11" db="EMBL/GenBank/DDBJ databases">
        <authorList>
            <person name="Holert J."/>
        </authorList>
    </citation>
    <scope>NUCLEOTIDE SEQUENCE [LARGE SCALE GENOMIC DNA]</scope>
    <source>
        <strain evidence="6">SB11_3</strain>
    </source>
</reference>
<dbReference type="GO" id="GO:1990002">
    <property type="term" value="F:methylglyoxal reductase (NADPH) (acetol producing) activity"/>
    <property type="evidence" value="ECO:0007669"/>
    <property type="project" value="TreeGrafter"/>
</dbReference>
<evidence type="ECO:0000259" key="5">
    <source>
        <dbReference type="Pfam" id="PF25137"/>
    </source>
</evidence>
<dbReference type="InterPro" id="IPR044731">
    <property type="entry name" value="BDH-like"/>
</dbReference>
<dbReference type="Pfam" id="PF25137">
    <property type="entry name" value="ADH_Fe_C"/>
    <property type="match status" value="1"/>
</dbReference>
<dbReference type="Gene3D" id="3.40.50.1970">
    <property type="match status" value="1"/>
</dbReference>
<evidence type="ECO:0000256" key="2">
    <source>
        <dbReference type="ARBA" id="ARBA00007358"/>
    </source>
</evidence>
<proteinExistence type="inferred from homology"/>
<dbReference type="GO" id="GO:0046872">
    <property type="term" value="F:metal ion binding"/>
    <property type="evidence" value="ECO:0007669"/>
    <property type="project" value="InterPro"/>
</dbReference>
<dbReference type="GO" id="GO:0008106">
    <property type="term" value="F:alcohol dehydrogenase (NADP+) activity"/>
    <property type="evidence" value="ECO:0007669"/>
    <property type="project" value="TreeGrafter"/>
</dbReference>
<dbReference type="AlphaFoldDB" id="A0A5S9NMU6"/>
<keyword evidence="3 6" id="KW-0560">Oxidoreductase</keyword>
<organism evidence="6 7">
    <name type="scientific">BD1-7 clade bacterium</name>
    <dbReference type="NCBI Taxonomy" id="2029982"/>
    <lineage>
        <taxon>Bacteria</taxon>
        <taxon>Pseudomonadati</taxon>
        <taxon>Pseudomonadota</taxon>
        <taxon>Gammaproteobacteria</taxon>
        <taxon>Cellvibrionales</taxon>
        <taxon>Spongiibacteraceae</taxon>
        <taxon>BD1-7 clade</taxon>
    </lineage>
</organism>
<dbReference type="PANTHER" id="PTHR43633">
    <property type="entry name" value="ALCOHOL DEHYDROGENASE YQHD"/>
    <property type="match status" value="1"/>
</dbReference>
<dbReference type="PANTHER" id="PTHR43633:SF1">
    <property type="entry name" value="ALCOHOL DEHYDROGENASE YQHD"/>
    <property type="match status" value="1"/>
</dbReference>
<comment type="similarity">
    <text evidence="2">Belongs to the iron-containing alcohol dehydrogenase family.</text>
</comment>
<feature type="domain" description="Alcohol dehydrogenase iron-type/glycerol dehydrogenase GldA" evidence="4">
    <location>
        <begin position="8"/>
        <end position="173"/>
    </location>
</feature>